<evidence type="ECO:0000259" key="2">
    <source>
        <dbReference type="Pfam" id="PF08385"/>
    </source>
</evidence>
<keyword evidence="4" id="KW-1185">Reference proteome</keyword>
<dbReference type="GO" id="GO:0045505">
    <property type="term" value="F:dynein intermediate chain binding"/>
    <property type="evidence" value="ECO:0007669"/>
    <property type="project" value="InterPro"/>
</dbReference>
<feature type="compositionally biased region" description="Polar residues" evidence="1">
    <location>
        <begin position="1168"/>
        <end position="1185"/>
    </location>
</feature>
<sequence length="1411" mass="160439">MLTDEEIKQKQARIKESRDLRRALIDDRHLYLVSQLERYFRFDTATICDWLLDNQQLETMQEFFEKGKSKVLFVVCAEVGFTTIKSKDTFRIVKKSAKSAKRLYFHSGQLPFTNETAIFLRFDNKDVITMKNIRTDVYACKFELHEGFLQPLHTLMSQTLLPLLWQQTSYLGNLNNEERHVYFDYVENYLRSLSTIIACSKERVLLAPSKLPEQVQNMDAEGLMQLSKHSEFINYLEESASHWMRQIDEEAKEVELLRVEREQNGPHGEFDFWKCRMTRMNSLVSELRRTDIQNVILALQSVRSKALEKWIDLDKKVTNAYNEAKENVKFLSTVEKLCVPLNHTNLKLMIKKMPNLLKALGLIYQHSTFYNTFSNMTVLFGKITNQIIATCKRYLTNNHTKSIWEQDSDLIIQRMNECIELNLAYQEAYRTTRQDMIDSGVKQAFNFSEVQIFGNMNLFTQRLEYLTRVLQTLGQYATLREFVLEGKEPLIVKLDRLHSIITSKRYDYLDQRNQQFEVDYEDFKNRIAELHASLLTAIGAYFRKPCGLTAQIKLQERLETLKIPELDHKERYRVICKGLKDELLAAARLFKNGVFDPPLDRNMPPFAGRIAWARCLYQRLEAPMNALGKRATKILLTEEGQELVALYNDTVGNLVGYEITVYQTWSKMLLKKMSSMASSVIIFCNEPPPFGRPYVNMDPEVIGLLREIECLDKLQCPIPKIAEEFWLKSVSLKDNYEQLKLMCNEYVRITKLVPSNLTLLVAPTVQLINTALQPGITLHNWTSVSLKPYTESVFKELYRLERMLDQANQIFENRISGVLKRIANCQLLSLPEDQDSSLEMMDLICQTKQQTKKVSEEMDSLSLSALCAAVEYINGLLVDYDAFVERNNLGAKIEEEMRIKRTLMDSKSPGAKVSRKPTVVVPESSSKRSPEDMVSDAPKRSGRATITSAAGQSVHDGSKIPTNATDWQAQPESQAAGPSLRTQVAHSQTMKTALQIANAADDVMFSLGQRTIDAVCQAVRAALDRLWNIMATREAAVALKDVPVGKPVKCGSARPFPLVRCYVRVIGHTLDVWPRPNDIQSALKVIVNTVETSTKGIQAWGREGRCKTLPIKPRRSSDEDEAFRRVRARAPKRPQSTSHSPSLNPQDSSQVKPTHTASTNGADLEMVSNVSQTSTGRASLMGTTQRRSEVVLPQTTSEEEVVHRTSVGGMSIGQPSLQSVGGGGLVGGVSGSACGSTGTTPSSTEMESGKKLSKSTAFDVRAMMESDVSEQPVNCYREVHSDREVYRLRTFLVTSMLQMKKILFSPDGTIYEVDSLTAYLDRYASLWKKDLDVEVDEFLSASPTMHDFQIKFEELDAISRGLDEEPNHYVVGAVYISTEDFKNVIRNNLTQLKQVRPFLILFFVFSTLHLG</sequence>
<name>A0A8S9Z887_9TREM</name>
<dbReference type="OrthoDB" id="286107at2759"/>
<feature type="compositionally biased region" description="Low complexity" evidence="1">
    <location>
        <begin position="1233"/>
        <end position="1246"/>
    </location>
</feature>
<dbReference type="EMBL" id="JTDE01000229">
    <property type="protein sequence ID" value="KAF7261900.1"/>
    <property type="molecule type" value="Genomic_DNA"/>
</dbReference>
<dbReference type="PANTHER" id="PTHR46532:SF13">
    <property type="entry name" value="CYTOPLASMIC DYNEIN 1 HEAVY CHAIN 1"/>
    <property type="match status" value="1"/>
</dbReference>
<reference evidence="3" key="1">
    <citation type="submission" date="2019-07" db="EMBL/GenBank/DDBJ databases">
        <title>Annotation for the trematode Paragonimus miyazaki's.</title>
        <authorList>
            <person name="Choi Y.-J."/>
        </authorList>
    </citation>
    <scope>NUCLEOTIDE SEQUENCE</scope>
    <source>
        <strain evidence="3">Japan</strain>
    </source>
</reference>
<dbReference type="Proteomes" id="UP000822476">
    <property type="component" value="Unassembled WGS sequence"/>
</dbReference>
<dbReference type="GO" id="GO:0005858">
    <property type="term" value="C:axonemal dynein complex"/>
    <property type="evidence" value="ECO:0007669"/>
    <property type="project" value="TreeGrafter"/>
</dbReference>
<feature type="region of interest" description="Disordered" evidence="1">
    <location>
        <begin position="906"/>
        <end position="964"/>
    </location>
</feature>
<gene>
    <name evidence="3" type="ORF">EG68_00725</name>
</gene>
<dbReference type="InterPro" id="IPR013594">
    <property type="entry name" value="Dynein_heavy_tail"/>
</dbReference>
<accession>A0A8S9Z887</accession>
<protein>
    <recommendedName>
        <fullName evidence="2">Dynein heavy chain tail domain-containing protein</fullName>
    </recommendedName>
</protein>
<organism evidence="3 4">
    <name type="scientific">Paragonimus skrjabini miyazakii</name>
    <dbReference type="NCBI Taxonomy" id="59628"/>
    <lineage>
        <taxon>Eukaryota</taxon>
        <taxon>Metazoa</taxon>
        <taxon>Spiralia</taxon>
        <taxon>Lophotrochozoa</taxon>
        <taxon>Platyhelminthes</taxon>
        <taxon>Trematoda</taxon>
        <taxon>Digenea</taxon>
        <taxon>Plagiorchiida</taxon>
        <taxon>Troglotremata</taxon>
        <taxon>Troglotrematidae</taxon>
        <taxon>Paragonimus</taxon>
    </lineage>
</organism>
<dbReference type="GO" id="GO:0007018">
    <property type="term" value="P:microtubule-based movement"/>
    <property type="evidence" value="ECO:0007669"/>
    <property type="project" value="InterPro"/>
</dbReference>
<feature type="domain" description="Dynein heavy chain tail" evidence="2">
    <location>
        <begin position="234"/>
        <end position="789"/>
    </location>
</feature>
<evidence type="ECO:0000256" key="1">
    <source>
        <dbReference type="SAM" id="MobiDB-lite"/>
    </source>
</evidence>
<dbReference type="PANTHER" id="PTHR46532">
    <property type="entry name" value="MALE FERTILITY FACTOR KL5"/>
    <property type="match status" value="1"/>
</dbReference>
<feature type="compositionally biased region" description="Polar residues" evidence="1">
    <location>
        <begin position="1134"/>
        <end position="1161"/>
    </location>
</feature>
<evidence type="ECO:0000313" key="3">
    <source>
        <dbReference type="EMBL" id="KAF7261900.1"/>
    </source>
</evidence>
<proteinExistence type="predicted"/>
<evidence type="ECO:0000313" key="4">
    <source>
        <dbReference type="Proteomes" id="UP000822476"/>
    </source>
</evidence>
<dbReference type="InterPro" id="IPR026983">
    <property type="entry name" value="DHC"/>
</dbReference>
<feature type="region of interest" description="Disordered" evidence="1">
    <location>
        <begin position="1233"/>
        <end position="1252"/>
    </location>
</feature>
<dbReference type="Pfam" id="PF08385">
    <property type="entry name" value="DHC_N1"/>
    <property type="match status" value="1"/>
</dbReference>
<comment type="caution">
    <text evidence="3">The sequence shown here is derived from an EMBL/GenBank/DDBJ whole genome shotgun (WGS) entry which is preliminary data.</text>
</comment>
<dbReference type="GO" id="GO:0051959">
    <property type="term" value="F:dynein light intermediate chain binding"/>
    <property type="evidence" value="ECO:0007669"/>
    <property type="project" value="InterPro"/>
</dbReference>
<feature type="region of interest" description="Disordered" evidence="1">
    <location>
        <begin position="1128"/>
        <end position="1200"/>
    </location>
</feature>